<dbReference type="EC" id="3.4.-.-" evidence="8"/>
<gene>
    <name evidence="9" type="ORF">DLJ74_00210</name>
</gene>
<dbReference type="Pfam" id="PF02586">
    <property type="entry name" value="SRAP"/>
    <property type="match status" value="1"/>
</dbReference>
<keyword evidence="6" id="KW-0238">DNA-binding</keyword>
<dbReference type="PANTHER" id="PTHR13604">
    <property type="entry name" value="DC12-RELATED"/>
    <property type="match status" value="1"/>
</dbReference>
<comment type="similarity">
    <text evidence="1 8">Belongs to the SOS response-associated peptidase family.</text>
</comment>
<evidence type="ECO:0000313" key="9">
    <source>
        <dbReference type="EMBL" id="PWU70302.1"/>
    </source>
</evidence>
<evidence type="ECO:0000256" key="6">
    <source>
        <dbReference type="ARBA" id="ARBA00023125"/>
    </source>
</evidence>
<evidence type="ECO:0000256" key="7">
    <source>
        <dbReference type="ARBA" id="ARBA00023239"/>
    </source>
</evidence>
<evidence type="ECO:0000313" key="10">
    <source>
        <dbReference type="Proteomes" id="UP000245624"/>
    </source>
</evidence>
<keyword evidence="4 8" id="KW-0378">Hydrolase</keyword>
<dbReference type="GO" id="GO:0106300">
    <property type="term" value="P:protein-DNA covalent cross-linking repair"/>
    <property type="evidence" value="ECO:0007669"/>
    <property type="project" value="InterPro"/>
</dbReference>
<dbReference type="InterPro" id="IPR003738">
    <property type="entry name" value="SRAP"/>
</dbReference>
<dbReference type="Gene3D" id="3.90.1680.10">
    <property type="entry name" value="SOS response associated peptidase-like"/>
    <property type="match status" value="1"/>
</dbReference>
<comment type="caution">
    <text evidence="9">The sequence shown here is derived from an EMBL/GenBank/DDBJ whole genome shotgun (WGS) entry which is preliminary data.</text>
</comment>
<evidence type="ECO:0000256" key="3">
    <source>
        <dbReference type="ARBA" id="ARBA00022763"/>
    </source>
</evidence>
<protein>
    <recommendedName>
        <fullName evidence="8">Abasic site processing protein</fullName>
        <ecNumber evidence="8">3.4.-.-</ecNumber>
    </recommendedName>
</protein>
<keyword evidence="5" id="KW-0190">Covalent protein-DNA linkage</keyword>
<dbReference type="RefSeq" id="WP_109982855.1">
    <property type="nucleotide sequence ID" value="NZ_QGTD01000001.1"/>
</dbReference>
<evidence type="ECO:0000256" key="4">
    <source>
        <dbReference type="ARBA" id="ARBA00022801"/>
    </source>
</evidence>
<dbReference type="GO" id="GO:0006508">
    <property type="term" value="P:proteolysis"/>
    <property type="evidence" value="ECO:0007669"/>
    <property type="project" value="UniProtKB-KW"/>
</dbReference>
<keyword evidence="2 8" id="KW-0645">Protease</keyword>
<dbReference type="InterPro" id="IPR036590">
    <property type="entry name" value="SRAP-like"/>
</dbReference>
<dbReference type="OrthoDB" id="9782620at2"/>
<evidence type="ECO:0000256" key="2">
    <source>
        <dbReference type="ARBA" id="ARBA00022670"/>
    </source>
</evidence>
<keyword evidence="10" id="KW-1185">Reference proteome</keyword>
<dbReference type="AlphaFoldDB" id="A0A317L344"/>
<name>A0A317L344_9BACI</name>
<dbReference type="GO" id="GO:0008233">
    <property type="term" value="F:peptidase activity"/>
    <property type="evidence" value="ECO:0007669"/>
    <property type="project" value="UniProtKB-KW"/>
</dbReference>
<organism evidence="9 10">
    <name type="scientific">Gracilibacillus dipsosauri</name>
    <dbReference type="NCBI Taxonomy" id="178340"/>
    <lineage>
        <taxon>Bacteria</taxon>
        <taxon>Bacillati</taxon>
        <taxon>Bacillota</taxon>
        <taxon>Bacilli</taxon>
        <taxon>Bacillales</taxon>
        <taxon>Bacillaceae</taxon>
        <taxon>Gracilibacillus</taxon>
    </lineage>
</organism>
<dbReference type="SUPFAM" id="SSF143081">
    <property type="entry name" value="BB1717-like"/>
    <property type="match status" value="1"/>
</dbReference>
<accession>A0A317L344</accession>
<evidence type="ECO:0000256" key="1">
    <source>
        <dbReference type="ARBA" id="ARBA00008136"/>
    </source>
</evidence>
<dbReference type="PANTHER" id="PTHR13604:SF0">
    <property type="entry name" value="ABASIC SITE PROCESSING PROTEIN HMCES"/>
    <property type="match status" value="1"/>
</dbReference>
<evidence type="ECO:0000256" key="5">
    <source>
        <dbReference type="ARBA" id="ARBA00023124"/>
    </source>
</evidence>
<sequence>MCGRFTLHLSKEVIESDLNITINDYHPSYNVAPTQNILGMVGTKDGYRAGYFRWGLIPKWAKDTKIGNKMINARSETMEEKPSFRPLLARRRCVIIADSFYEWKRQDNGKTPYRIMVNNQRVFTFAGLWDRWKQGDQEIISCTILTTKPNEIMEEIHDRMPVILDEKSREQWLQPDQHDVQVLKSLMKPYPSTAMSFYPVSKLVNNPSNNDKTLIEPAI</sequence>
<evidence type="ECO:0000256" key="8">
    <source>
        <dbReference type="RuleBase" id="RU364100"/>
    </source>
</evidence>
<keyword evidence="3" id="KW-0227">DNA damage</keyword>
<reference evidence="9 10" key="1">
    <citation type="submission" date="2018-05" db="EMBL/GenBank/DDBJ databases">
        <title>Genomic analysis of Gracilibacillus dipsosauri DD1 reveals novel features of a salt-tolerant amylase.</title>
        <authorList>
            <person name="Deutch C.E."/>
            <person name="Yang S."/>
        </authorList>
    </citation>
    <scope>NUCLEOTIDE SEQUENCE [LARGE SCALE GENOMIC DNA]</scope>
    <source>
        <strain evidence="9 10">DD1</strain>
    </source>
</reference>
<keyword evidence="7" id="KW-0456">Lyase</keyword>
<dbReference type="EMBL" id="QGTD01000001">
    <property type="protein sequence ID" value="PWU70302.1"/>
    <property type="molecule type" value="Genomic_DNA"/>
</dbReference>
<proteinExistence type="inferred from homology"/>
<dbReference type="GO" id="GO:0016829">
    <property type="term" value="F:lyase activity"/>
    <property type="evidence" value="ECO:0007669"/>
    <property type="project" value="UniProtKB-KW"/>
</dbReference>
<dbReference type="GO" id="GO:0003697">
    <property type="term" value="F:single-stranded DNA binding"/>
    <property type="evidence" value="ECO:0007669"/>
    <property type="project" value="InterPro"/>
</dbReference>
<dbReference type="Proteomes" id="UP000245624">
    <property type="component" value="Unassembled WGS sequence"/>
</dbReference>